<proteinExistence type="predicted"/>
<dbReference type="Proteomes" id="UP000887576">
    <property type="component" value="Unplaced"/>
</dbReference>
<sequence length="981" mass="113607">MKTCTVLTLGPSGAGKSTFINAMANYLLCETLEDALEDDNPTVLVPVKFLQQRRDANPIEIQMNGKNDHDVKNECNEEAQSCTVNPRVHSFLFGNEMQLNVIDVPGIGDTGGIEVDRRNRSAIMEKLKEFDKIHAIWVFLQASDTRLDDRLLFCLNDVFTVVPKSAIKNITFIITNTRGVDYTRGHTEVPLQAFIKELNKNHNLNISLDNCSYCVDSEAFRYLVGCHCNSDFRDSQRRLQGNHEMSWTESRNSLLKLLKKTFEFEGQNTGKFLTIHEARIAISCFFTTAAKILSIILKSSDPSFIEEQKKSLMEGFYIKNDVEVAKTNAPQTICTSKKCMKWQTLSNGSKIFQFTQICHDNCFLNNVKNFETHQLSLTTCEIFDLNNNCRICKCSYKEHMHVYYNFQTIIKKIQLQKQMTDEDIEKFIKIRLEQLRTQKTEIYKIIHLAYEYLQQNSIFPFNDKFEEKIKKEIEVQKANSMEKSDVVKNLQDLLKKHVEMMKKLEKFKEVRLQNKVSDESFKSALEKLFKMPPYGSKIQEMFQTEMNIVNFETADFEPLKVDKLPEFPNCILNSTIPITSFVTTKNRTENEHKFRKPRTYTVITVGAKGMGKSTLIGGIANYLKFNTFKDAVENVDKIETCIPIQFTFPRKDGSKALYQSFAEKEMPENENFNDFGQTITQKPQKYEFKFGDNTIRVIDTPGLEDARGSEQDQANVKLIRKTIEEQDEIYAICIVVKSNQSKLTSEFEKTIRKLLSIFPKTALKNVFFFFSFSVGTFFAIGDVIKPLEELKAKFKQTHNETFSLDVDRTYCIDSESFKYLLCKQKGTQYSSKSEENFNFSWEESAKSIIEFFNCLQTVEPIKKQEIMASTSLLRLMQVLMTKQKNDETSEVRHNLTERQNNAENSKILDDLIEKLIFMVLKYALIVNKSEISTKIQKLTKKEFLEAMEKFIEICPYKESFAKFKADFQHLPEDSLDYIFAK</sequence>
<evidence type="ECO:0000313" key="1">
    <source>
        <dbReference type="Proteomes" id="UP000887576"/>
    </source>
</evidence>
<name>A0AC34RS30_9BILA</name>
<reference evidence="2" key="1">
    <citation type="submission" date="2022-11" db="UniProtKB">
        <authorList>
            <consortium name="WormBaseParasite"/>
        </authorList>
    </citation>
    <scope>IDENTIFICATION</scope>
</reference>
<organism evidence="1 2">
    <name type="scientific">Panagrolaimus sp. JU765</name>
    <dbReference type="NCBI Taxonomy" id="591449"/>
    <lineage>
        <taxon>Eukaryota</taxon>
        <taxon>Metazoa</taxon>
        <taxon>Ecdysozoa</taxon>
        <taxon>Nematoda</taxon>
        <taxon>Chromadorea</taxon>
        <taxon>Rhabditida</taxon>
        <taxon>Tylenchina</taxon>
        <taxon>Panagrolaimomorpha</taxon>
        <taxon>Panagrolaimoidea</taxon>
        <taxon>Panagrolaimidae</taxon>
        <taxon>Panagrolaimus</taxon>
    </lineage>
</organism>
<accession>A0AC34RS30</accession>
<evidence type="ECO:0000313" key="2">
    <source>
        <dbReference type="WBParaSite" id="JU765_v2.g9725.t1"/>
    </source>
</evidence>
<dbReference type="WBParaSite" id="JU765_v2.g9725.t1">
    <property type="protein sequence ID" value="JU765_v2.g9725.t1"/>
    <property type="gene ID" value="JU765_v2.g9725"/>
</dbReference>
<protein>
    <submittedName>
        <fullName evidence="2">AIG1-type G domain-containing protein</fullName>
    </submittedName>
</protein>